<dbReference type="InterPro" id="IPR033697">
    <property type="entry name" value="Ribonuclease_T2_eukaryotic"/>
</dbReference>
<dbReference type="EMBL" id="CAXLJL010000105">
    <property type="protein sequence ID" value="CAL5131818.1"/>
    <property type="molecule type" value="Genomic_DNA"/>
</dbReference>
<dbReference type="Gene3D" id="3.90.730.10">
    <property type="entry name" value="Ribonuclease T2-like"/>
    <property type="match status" value="1"/>
</dbReference>
<dbReference type="InterPro" id="IPR036430">
    <property type="entry name" value="RNase_T2-like_sf"/>
</dbReference>
<dbReference type="PROSITE" id="PS51257">
    <property type="entry name" value="PROKAR_LIPOPROTEIN"/>
    <property type="match status" value="1"/>
</dbReference>
<comment type="similarity">
    <text evidence="1 4">Belongs to the RNase T2 family.</text>
</comment>
<dbReference type="GO" id="GO:0006401">
    <property type="term" value="P:RNA catabolic process"/>
    <property type="evidence" value="ECO:0007669"/>
    <property type="project" value="TreeGrafter"/>
</dbReference>
<evidence type="ECO:0000313" key="6">
    <source>
        <dbReference type="Proteomes" id="UP001497525"/>
    </source>
</evidence>
<evidence type="ECO:0000256" key="2">
    <source>
        <dbReference type="ARBA" id="ARBA00023157"/>
    </source>
</evidence>
<keyword evidence="2" id="KW-1015">Disulfide bond</keyword>
<dbReference type="InterPro" id="IPR001568">
    <property type="entry name" value="RNase_T2-like"/>
</dbReference>
<feature type="active site" evidence="3">
    <location>
        <position position="109"/>
    </location>
</feature>
<name>A0AAV2T931_CALDB</name>
<dbReference type="GO" id="GO:0003723">
    <property type="term" value="F:RNA binding"/>
    <property type="evidence" value="ECO:0007669"/>
    <property type="project" value="InterPro"/>
</dbReference>
<proteinExistence type="inferred from homology"/>
<comment type="caution">
    <text evidence="5">The sequence shown here is derived from an EMBL/GenBank/DDBJ whole genome shotgun (WGS) entry which is preliminary data.</text>
</comment>
<sequence length="239" mass="26994">MYLRLGIFLSFFFIGCSGLHWDYLVFTQRWPVSFCSYTVCTPLPKPVDFVVHGLWPSLGDGDSPSHCNAAPAFDRDRLKPLLPELRREWPNLLPDTTADNFWKHEWDKHGKCASEDSLMANELQYFNVSLGLRRSSSVLKQLHDHGIIPSNDTLHQRDDVINALLSAYNVRPTINCIKIHGATARLNEIHLCYSPSLRLIDCPVKSSCPVDSCSLGDVNRQSPVECPQSLIFPSPTNSR</sequence>
<evidence type="ECO:0000256" key="4">
    <source>
        <dbReference type="RuleBase" id="RU004328"/>
    </source>
</evidence>
<dbReference type="AlphaFoldDB" id="A0AAV2T931"/>
<dbReference type="GO" id="GO:0005576">
    <property type="term" value="C:extracellular region"/>
    <property type="evidence" value="ECO:0007669"/>
    <property type="project" value="TreeGrafter"/>
</dbReference>
<dbReference type="Pfam" id="PF00445">
    <property type="entry name" value="Ribonuclease_T2"/>
    <property type="match status" value="1"/>
</dbReference>
<dbReference type="SUPFAM" id="SSF55895">
    <property type="entry name" value="Ribonuclease Rh-like"/>
    <property type="match status" value="1"/>
</dbReference>
<feature type="active site" evidence="3">
    <location>
        <position position="105"/>
    </location>
</feature>
<dbReference type="PANTHER" id="PTHR11240">
    <property type="entry name" value="RIBONUCLEASE T2"/>
    <property type="match status" value="1"/>
</dbReference>
<accession>A0AAV2T931</accession>
<evidence type="ECO:0000256" key="1">
    <source>
        <dbReference type="ARBA" id="ARBA00007469"/>
    </source>
</evidence>
<dbReference type="InterPro" id="IPR018188">
    <property type="entry name" value="RNase_T2_His_AS_1"/>
</dbReference>
<dbReference type="InterPro" id="IPR033130">
    <property type="entry name" value="RNase_T2_His_AS_2"/>
</dbReference>
<dbReference type="PANTHER" id="PTHR11240:SF22">
    <property type="entry name" value="RIBONUCLEASE T2"/>
    <property type="match status" value="1"/>
</dbReference>
<dbReference type="GO" id="GO:0033897">
    <property type="term" value="F:ribonuclease T2 activity"/>
    <property type="evidence" value="ECO:0007669"/>
    <property type="project" value="InterPro"/>
</dbReference>
<dbReference type="PROSITE" id="PS00530">
    <property type="entry name" value="RNASE_T2_1"/>
    <property type="match status" value="1"/>
</dbReference>
<evidence type="ECO:0000313" key="5">
    <source>
        <dbReference type="EMBL" id="CAL5131818.1"/>
    </source>
</evidence>
<reference evidence="5" key="1">
    <citation type="submission" date="2024-06" db="EMBL/GenBank/DDBJ databases">
        <authorList>
            <person name="Liu X."/>
            <person name="Lenzi L."/>
            <person name="Haldenby T S."/>
            <person name="Uol C."/>
        </authorList>
    </citation>
    <scope>NUCLEOTIDE SEQUENCE</scope>
</reference>
<dbReference type="Proteomes" id="UP001497525">
    <property type="component" value="Unassembled WGS sequence"/>
</dbReference>
<protein>
    <submittedName>
        <fullName evidence="5">Uncharacterized protein</fullName>
    </submittedName>
</protein>
<dbReference type="CDD" id="cd01061">
    <property type="entry name" value="RNase_T2_euk"/>
    <property type="match status" value="1"/>
</dbReference>
<dbReference type="PROSITE" id="PS00531">
    <property type="entry name" value="RNASE_T2_2"/>
    <property type="match status" value="1"/>
</dbReference>
<gene>
    <name evidence="5" type="ORF">CDAUBV1_LOCUS4356</name>
</gene>
<evidence type="ECO:0000256" key="3">
    <source>
        <dbReference type="PIRSR" id="PIRSR633697-1"/>
    </source>
</evidence>
<organism evidence="5 6">
    <name type="scientific">Calicophoron daubneyi</name>
    <name type="common">Rumen fluke</name>
    <name type="synonym">Paramphistomum daubneyi</name>
    <dbReference type="NCBI Taxonomy" id="300641"/>
    <lineage>
        <taxon>Eukaryota</taxon>
        <taxon>Metazoa</taxon>
        <taxon>Spiralia</taxon>
        <taxon>Lophotrochozoa</taxon>
        <taxon>Platyhelminthes</taxon>
        <taxon>Trematoda</taxon>
        <taxon>Digenea</taxon>
        <taxon>Plagiorchiida</taxon>
        <taxon>Pronocephalata</taxon>
        <taxon>Paramphistomoidea</taxon>
        <taxon>Paramphistomidae</taxon>
        <taxon>Calicophoron</taxon>
    </lineage>
</organism>
<feature type="active site" evidence="3">
    <location>
        <position position="52"/>
    </location>
</feature>